<organism evidence="2 3">
    <name type="scientific">Helicobacter marmotae</name>
    <dbReference type="NCBI Taxonomy" id="152490"/>
    <lineage>
        <taxon>Bacteria</taxon>
        <taxon>Pseudomonadati</taxon>
        <taxon>Campylobacterota</taxon>
        <taxon>Epsilonproteobacteria</taxon>
        <taxon>Campylobacterales</taxon>
        <taxon>Helicobacteraceae</taxon>
        <taxon>Helicobacter</taxon>
    </lineage>
</organism>
<dbReference type="Gene3D" id="3.40.50.150">
    <property type="entry name" value="Vaccinia Virus protein VP39"/>
    <property type="match status" value="1"/>
</dbReference>
<comment type="caution">
    <text evidence="2">The sequence shown here is derived from an EMBL/GenBank/DDBJ whole genome shotgun (WGS) entry which is preliminary data.</text>
</comment>
<sequence length="206" mass="23484">MQEDAHKWNKRYEDGFMPTEPSPFVLQACAYIKESFPALSLPHWLTQEPLVALDIACGNGRNAKLLAQIGFEVDGVDISSIALKHLENLAHINPILADLDNFNLARNRYSVVLNSFFLDRRLFAPILACLKPNALILFETFIDIYSHTPKNDKALYNGELEHIFSPQNGFSILHNETYENASIERKATYPHIVRFIAHYTQKALNK</sequence>
<evidence type="ECO:0000259" key="1">
    <source>
        <dbReference type="Pfam" id="PF13649"/>
    </source>
</evidence>
<dbReference type="CDD" id="cd02440">
    <property type="entry name" value="AdoMet_MTases"/>
    <property type="match status" value="1"/>
</dbReference>
<dbReference type="EMBL" id="NXLR01000018">
    <property type="protein sequence ID" value="RDU59123.1"/>
    <property type="molecule type" value="Genomic_DNA"/>
</dbReference>
<accession>A0A3D8I1V8</accession>
<dbReference type="GO" id="GO:0008168">
    <property type="term" value="F:methyltransferase activity"/>
    <property type="evidence" value="ECO:0007669"/>
    <property type="project" value="UniProtKB-KW"/>
</dbReference>
<dbReference type="Pfam" id="PF13649">
    <property type="entry name" value="Methyltransf_25"/>
    <property type="match status" value="1"/>
</dbReference>
<name>A0A3D8I1V8_9HELI</name>
<keyword evidence="2" id="KW-0808">Transferase</keyword>
<dbReference type="SUPFAM" id="SSF53335">
    <property type="entry name" value="S-adenosyl-L-methionine-dependent methyltransferases"/>
    <property type="match status" value="1"/>
</dbReference>
<dbReference type="AlphaFoldDB" id="A0A3D8I1V8"/>
<dbReference type="InterPro" id="IPR029063">
    <property type="entry name" value="SAM-dependent_MTases_sf"/>
</dbReference>
<dbReference type="OrthoDB" id="5298787at2"/>
<gene>
    <name evidence="2" type="ORF">CQA63_07965</name>
</gene>
<proteinExistence type="predicted"/>
<keyword evidence="2" id="KW-0489">Methyltransferase</keyword>
<keyword evidence="3" id="KW-1185">Reference proteome</keyword>
<reference evidence="2 3" key="1">
    <citation type="submission" date="2018-04" db="EMBL/GenBank/DDBJ databases">
        <title>Novel Campyloabacter and Helicobacter Species and Strains.</title>
        <authorList>
            <person name="Mannion A.J."/>
            <person name="Shen Z."/>
            <person name="Fox J.G."/>
        </authorList>
    </citation>
    <scope>NUCLEOTIDE SEQUENCE [LARGE SCALE GENOMIC DNA]</scope>
    <source>
        <strain evidence="2 3">MIT 98-6070</strain>
    </source>
</reference>
<evidence type="ECO:0000313" key="3">
    <source>
        <dbReference type="Proteomes" id="UP000256599"/>
    </source>
</evidence>
<protein>
    <submittedName>
        <fullName evidence="2">Class I SAM-dependent methyltransferase</fullName>
    </submittedName>
</protein>
<dbReference type="InterPro" id="IPR041698">
    <property type="entry name" value="Methyltransf_25"/>
</dbReference>
<dbReference type="GO" id="GO:0032259">
    <property type="term" value="P:methylation"/>
    <property type="evidence" value="ECO:0007669"/>
    <property type="project" value="UniProtKB-KW"/>
</dbReference>
<dbReference type="RefSeq" id="WP_104700359.1">
    <property type="nucleotide sequence ID" value="NZ_FZPP01000027.1"/>
</dbReference>
<dbReference type="Proteomes" id="UP000256599">
    <property type="component" value="Unassembled WGS sequence"/>
</dbReference>
<evidence type="ECO:0000313" key="2">
    <source>
        <dbReference type="EMBL" id="RDU59123.1"/>
    </source>
</evidence>
<feature type="domain" description="Methyltransferase" evidence="1">
    <location>
        <begin position="53"/>
        <end position="132"/>
    </location>
</feature>